<feature type="region of interest" description="Disordered" evidence="1">
    <location>
        <begin position="79"/>
        <end position="103"/>
    </location>
</feature>
<proteinExistence type="predicted"/>
<dbReference type="EMBL" id="JAHDVG010000483">
    <property type="protein sequence ID" value="KAH1170603.1"/>
    <property type="molecule type" value="Genomic_DNA"/>
</dbReference>
<gene>
    <name evidence="2" type="ORF">KIL84_006221</name>
</gene>
<accession>A0A9D3X0B2</accession>
<comment type="caution">
    <text evidence="2">The sequence shown here is derived from an EMBL/GenBank/DDBJ whole genome shotgun (WGS) entry which is preliminary data.</text>
</comment>
<dbReference type="AlphaFoldDB" id="A0A9D3X0B2"/>
<evidence type="ECO:0000313" key="2">
    <source>
        <dbReference type="EMBL" id="KAH1170603.1"/>
    </source>
</evidence>
<dbReference type="Proteomes" id="UP000827986">
    <property type="component" value="Unassembled WGS sequence"/>
</dbReference>
<sequence>MFIPQSLTAWIKDSRHRLPWLLPPQSRWLSSEVEDGLSHFPPQKADPLDQRSVGRDSTHLIAGQTVPVLWAGRAHSPRLSIQNSSRAPKSGNALPTMGLAVPS</sequence>
<reference evidence="2" key="1">
    <citation type="submission" date="2021-09" db="EMBL/GenBank/DDBJ databases">
        <title>The genome of Mauremys mutica provides insights into the evolution of semi-aquatic lifestyle.</title>
        <authorList>
            <person name="Gong S."/>
            <person name="Gao Y."/>
        </authorList>
    </citation>
    <scope>NUCLEOTIDE SEQUENCE</scope>
    <source>
        <strain evidence="2">MM-2020</strain>
        <tissue evidence="2">Muscle</tissue>
    </source>
</reference>
<evidence type="ECO:0000256" key="1">
    <source>
        <dbReference type="SAM" id="MobiDB-lite"/>
    </source>
</evidence>
<organism evidence="2 3">
    <name type="scientific">Mauremys mutica</name>
    <name type="common">yellowpond turtle</name>
    <dbReference type="NCBI Taxonomy" id="74926"/>
    <lineage>
        <taxon>Eukaryota</taxon>
        <taxon>Metazoa</taxon>
        <taxon>Chordata</taxon>
        <taxon>Craniata</taxon>
        <taxon>Vertebrata</taxon>
        <taxon>Euteleostomi</taxon>
        <taxon>Archelosauria</taxon>
        <taxon>Testudinata</taxon>
        <taxon>Testudines</taxon>
        <taxon>Cryptodira</taxon>
        <taxon>Durocryptodira</taxon>
        <taxon>Testudinoidea</taxon>
        <taxon>Geoemydidae</taxon>
        <taxon>Geoemydinae</taxon>
        <taxon>Mauremys</taxon>
    </lineage>
</organism>
<protein>
    <submittedName>
        <fullName evidence="2">Uncharacterized protein</fullName>
    </submittedName>
</protein>
<keyword evidence="3" id="KW-1185">Reference proteome</keyword>
<evidence type="ECO:0000313" key="3">
    <source>
        <dbReference type="Proteomes" id="UP000827986"/>
    </source>
</evidence>
<name>A0A9D3X0B2_9SAUR</name>